<keyword evidence="5" id="KW-0456">Lyase</keyword>
<dbReference type="InterPro" id="IPR016040">
    <property type="entry name" value="NAD(P)-bd_dom"/>
</dbReference>
<dbReference type="Pfam" id="PF16363">
    <property type="entry name" value="GDP_Man_Dehyd"/>
    <property type="match status" value="1"/>
</dbReference>
<dbReference type="PANTHER" id="PTHR43715:SF1">
    <property type="entry name" value="GDP-MANNOSE 4,6 DEHYDRATASE"/>
    <property type="match status" value="1"/>
</dbReference>
<dbReference type="EC" id="4.2.1.47" evidence="4"/>
<dbReference type="CDD" id="cd05260">
    <property type="entry name" value="GDP_MD_SDR_e"/>
    <property type="match status" value="1"/>
</dbReference>
<dbReference type="NCBIfam" id="TIGR01472">
    <property type="entry name" value="gmd"/>
    <property type="match status" value="1"/>
</dbReference>
<dbReference type="CDD" id="cd06558">
    <property type="entry name" value="crotonase-like"/>
    <property type="match status" value="1"/>
</dbReference>
<evidence type="ECO:0000256" key="1">
    <source>
        <dbReference type="ARBA" id="ARBA00001937"/>
    </source>
</evidence>
<reference evidence="8 9" key="1">
    <citation type="submission" date="2021-04" db="EMBL/GenBank/DDBJ databases">
        <authorList>
            <person name="Bliznina A."/>
        </authorList>
    </citation>
    <scope>NUCLEOTIDE SEQUENCE [LARGE SCALE GENOMIC DNA]</scope>
</reference>
<evidence type="ECO:0000256" key="5">
    <source>
        <dbReference type="ARBA" id="ARBA00023239"/>
    </source>
</evidence>
<dbReference type="InterPro" id="IPR006368">
    <property type="entry name" value="GDP_Man_deHydtase"/>
</dbReference>
<dbReference type="EMBL" id="OU015568">
    <property type="protein sequence ID" value="CAG5089332.1"/>
    <property type="molecule type" value="Genomic_DNA"/>
</dbReference>
<name>A0ABN7S2P2_OIKDI</name>
<feature type="domain" description="NAD(P)-binding" evidence="7">
    <location>
        <begin position="224"/>
        <end position="503"/>
    </location>
</feature>
<dbReference type="Gene3D" id="3.90.25.10">
    <property type="entry name" value="UDP-galactose 4-epimerase, domain 1"/>
    <property type="match status" value="1"/>
</dbReference>
<evidence type="ECO:0000256" key="6">
    <source>
        <dbReference type="ARBA" id="ARBA00031085"/>
    </source>
</evidence>
<comment type="similarity">
    <text evidence="3">Belongs to the NAD(P)-dependent epimerase/dehydratase family. GDP-mannose 4,6-dehydratase subfamily.</text>
</comment>
<dbReference type="InterPro" id="IPR029045">
    <property type="entry name" value="ClpP/crotonase-like_dom_sf"/>
</dbReference>
<evidence type="ECO:0000313" key="9">
    <source>
        <dbReference type="Proteomes" id="UP001158576"/>
    </source>
</evidence>
<evidence type="ECO:0000256" key="2">
    <source>
        <dbReference type="ARBA" id="ARBA00004912"/>
    </source>
</evidence>
<evidence type="ECO:0000256" key="4">
    <source>
        <dbReference type="ARBA" id="ARBA00011989"/>
    </source>
</evidence>
<dbReference type="PANTHER" id="PTHR43715">
    <property type="entry name" value="GDP-MANNOSE 4,6-DEHYDRATASE"/>
    <property type="match status" value="1"/>
</dbReference>
<evidence type="ECO:0000259" key="7">
    <source>
        <dbReference type="Pfam" id="PF16363"/>
    </source>
</evidence>
<dbReference type="Gene3D" id="3.90.226.10">
    <property type="entry name" value="2-enoyl-CoA Hydratase, Chain A, domain 1"/>
    <property type="match status" value="1"/>
</dbReference>
<comment type="pathway">
    <text evidence="2">Nucleotide-sugar biosynthesis; GDP-L-fucose biosynthesis via de novo pathway; GDP-L-fucose from GDP-alpha-D-mannose: step 1/2.</text>
</comment>
<dbReference type="SUPFAM" id="SSF51735">
    <property type="entry name" value="NAD(P)-binding Rossmann-fold domains"/>
    <property type="match status" value="1"/>
</dbReference>
<evidence type="ECO:0000313" key="8">
    <source>
        <dbReference type="EMBL" id="CAG5089332.1"/>
    </source>
</evidence>
<proteinExistence type="inferred from homology"/>
<dbReference type="Gene3D" id="3.40.50.720">
    <property type="entry name" value="NAD(P)-binding Rossmann-like Domain"/>
    <property type="match status" value="1"/>
</dbReference>
<evidence type="ECO:0000256" key="3">
    <source>
        <dbReference type="ARBA" id="ARBA00009263"/>
    </source>
</evidence>
<gene>
    <name evidence="8" type="ORF">OKIOD_LOCUS3736</name>
</gene>
<comment type="cofactor">
    <cofactor evidence="1">
        <name>NADP(+)</name>
        <dbReference type="ChEBI" id="CHEBI:58349"/>
    </cofactor>
</comment>
<dbReference type="InterPro" id="IPR036291">
    <property type="entry name" value="NAD(P)-bd_dom_sf"/>
</dbReference>
<keyword evidence="9" id="KW-1185">Reference proteome</keyword>
<dbReference type="SUPFAM" id="SSF52096">
    <property type="entry name" value="ClpP/crotonase"/>
    <property type="match status" value="1"/>
</dbReference>
<accession>A0ABN7S2P2</accession>
<dbReference type="Proteomes" id="UP001158576">
    <property type="component" value="Chromosome PAR"/>
</dbReference>
<organism evidence="8 9">
    <name type="scientific">Oikopleura dioica</name>
    <name type="common">Tunicate</name>
    <dbReference type="NCBI Taxonomy" id="34765"/>
    <lineage>
        <taxon>Eukaryota</taxon>
        <taxon>Metazoa</taxon>
        <taxon>Chordata</taxon>
        <taxon>Tunicata</taxon>
        <taxon>Appendicularia</taxon>
        <taxon>Copelata</taxon>
        <taxon>Oikopleuridae</taxon>
        <taxon>Oikopleura</taxon>
    </lineage>
</organism>
<sequence>MLRQGVRLSSAIARRATSIDVDALGVATITLDNGKVNMMDRVLMPELIDGVKQCAKDGVKGFIVQSHKPNIFCAGLDIKQLHDKPRDEMEDFWRLLQDSWFTLYNLDQPMVAAVNGAAIAGGCLIACTADRRLMLRNTKGKIGYSAPMLGMVTPTFVMSTFQSIVGNREAELALGTARLYNAEEAHKAGLIDILADNPEELHALARKEVEQMIKIPNQARAITKKLIRVIKPKLKTDSSCLVKIINKVRPDEVYNLAAQSHVQVSFDLAEYTADVDGTGTLRLLDAIRTCGLEKSVRFYQASTSEIVQEVPQSETTPFYPRSPYACAKVYSYWITVNYRESYGIFAVNGILFNHESPRRGYAFVTRKVTRGVAKISLGLQKYISLGNLDSTRDWGHAKDYVEGMWLMLQAEKPTDFVLATGKTISVRTMVEEAFRNINVEIHWKGCGLEEEGIDAETGETRVRVDPKFFRPAEVDALLGDPTKAKKLLGWEAKTSFKDLIKEMVEHDIQMMKENPNA</sequence>
<protein>
    <recommendedName>
        <fullName evidence="4">GDP-mannose 4,6-dehydratase</fullName>
        <ecNumber evidence="4">4.2.1.47</ecNumber>
    </recommendedName>
    <alternativeName>
        <fullName evidence="6">GDP-D-mannose dehydratase</fullName>
    </alternativeName>
</protein>